<dbReference type="OrthoDB" id="4052372at2"/>
<organism evidence="2 3">
    <name type="scientific">Actinomadura rudentiformis</name>
    <dbReference type="NCBI Taxonomy" id="359158"/>
    <lineage>
        <taxon>Bacteria</taxon>
        <taxon>Bacillati</taxon>
        <taxon>Actinomycetota</taxon>
        <taxon>Actinomycetes</taxon>
        <taxon>Streptosporangiales</taxon>
        <taxon>Thermomonosporaceae</taxon>
        <taxon>Actinomadura</taxon>
    </lineage>
</organism>
<dbReference type="RefSeq" id="WP_151568953.1">
    <property type="nucleotide sequence ID" value="NZ_WBMT01000027.1"/>
</dbReference>
<dbReference type="Pfam" id="PF05406">
    <property type="entry name" value="WGR"/>
    <property type="match status" value="1"/>
</dbReference>
<protein>
    <submittedName>
        <fullName evidence="2">WGR domain-containing protein</fullName>
    </submittedName>
</protein>
<proteinExistence type="predicted"/>
<comment type="caution">
    <text evidence="2">The sequence shown here is derived from an EMBL/GenBank/DDBJ whole genome shotgun (WGS) entry which is preliminary data.</text>
</comment>
<evidence type="ECO:0000259" key="1">
    <source>
        <dbReference type="Pfam" id="PF05406"/>
    </source>
</evidence>
<keyword evidence="3" id="KW-1185">Reference proteome</keyword>
<reference evidence="2 3" key="1">
    <citation type="submission" date="2019-09" db="EMBL/GenBank/DDBJ databases">
        <title>Actinomadura physcomitrii sp. nov., a novel actinomycete isolated from moss [Physcomitrium sphaericum (Ludw) Fuernr].</title>
        <authorList>
            <person name="Zhuang X."/>
            <person name="Liu C."/>
        </authorList>
    </citation>
    <scope>NUCLEOTIDE SEQUENCE [LARGE SCALE GENOMIC DNA]</scope>
    <source>
        <strain evidence="2 3">HMC1</strain>
    </source>
</reference>
<feature type="domain" description="WGR" evidence="1">
    <location>
        <begin position="12"/>
        <end position="70"/>
    </location>
</feature>
<dbReference type="EMBL" id="WBMT01000027">
    <property type="protein sequence ID" value="KAB2341041.1"/>
    <property type="molecule type" value="Genomic_DNA"/>
</dbReference>
<gene>
    <name evidence="2" type="ORF">F8566_42855</name>
</gene>
<sequence>MSEWRTFEKRTGGMVRCWQIRREGIRCYMGWGVVGGVMRGSSMTLDDEAHAERHFKRKISEKRRQGYVEVAGDPPSRPPAEPGDAKLLDVMRTQTENRRAGSWEEVWAAHEPVPGHEGAYVRHFPFEGGPGPFREYLVLVDDGRKGLRFIVKDPGYDAGAVSAFLDFVTPRWHLLFDGTSHHKVRLDAPIGPFSHVLFCGPSLCRGSDYGGRAGRVFPIHDCEIADADTETFVEARTQGRSRETIATSTWDREPFPVTDLRYDLQSTVGTFERPKRSYLRQKKFKTGTRKFLEDILPLLIESTPESFVEVRSFRGDVMAVTRRDLTPDTLPAIDRFVRGLS</sequence>
<evidence type="ECO:0000313" key="2">
    <source>
        <dbReference type="EMBL" id="KAB2341041.1"/>
    </source>
</evidence>
<name>A0A6H9Y863_9ACTN</name>
<dbReference type="AlphaFoldDB" id="A0A6H9Y863"/>
<dbReference type="Gene3D" id="2.20.140.10">
    <property type="entry name" value="WGR domain"/>
    <property type="match status" value="1"/>
</dbReference>
<dbReference type="InterPro" id="IPR008893">
    <property type="entry name" value="WGR_domain"/>
</dbReference>
<accession>A0A6H9Y863</accession>
<dbReference type="Proteomes" id="UP000468735">
    <property type="component" value="Unassembled WGS sequence"/>
</dbReference>
<evidence type="ECO:0000313" key="3">
    <source>
        <dbReference type="Proteomes" id="UP000468735"/>
    </source>
</evidence>